<dbReference type="Proteomes" id="UP000028837">
    <property type="component" value="Unassembled WGS sequence"/>
</dbReference>
<protein>
    <submittedName>
        <fullName evidence="2">Uncharacterized protein</fullName>
    </submittedName>
</protein>
<evidence type="ECO:0000313" key="2">
    <source>
        <dbReference type="EMBL" id="KFG44053.1"/>
    </source>
</evidence>
<gene>
    <name evidence="2" type="ORF">TGDOM2_313025</name>
</gene>
<dbReference type="AlphaFoldDB" id="A0A086KI35"/>
<evidence type="ECO:0000256" key="1">
    <source>
        <dbReference type="SAM" id="MobiDB-lite"/>
    </source>
</evidence>
<comment type="caution">
    <text evidence="2">The sequence shown here is derived from an EMBL/GenBank/DDBJ whole genome shotgun (WGS) entry which is preliminary data.</text>
</comment>
<accession>A0A086KI35</accession>
<reference evidence="2 3" key="1">
    <citation type="submission" date="2014-02" db="EMBL/GenBank/DDBJ databases">
        <authorList>
            <person name="Sibley D."/>
            <person name="Venepally P."/>
            <person name="Karamycheva S."/>
            <person name="Hadjithomas M."/>
            <person name="Khan A."/>
            <person name="Brunk B."/>
            <person name="Roos D."/>
            <person name="Caler E."/>
            <person name="Lorenzi H."/>
        </authorList>
    </citation>
    <scope>NUCLEOTIDE SEQUENCE [LARGE SCALE GENOMIC DNA]</scope>
    <source>
        <strain evidence="2 3">GAB2-2007-GAL-DOM2</strain>
    </source>
</reference>
<dbReference type="VEuPathDB" id="ToxoDB:TGDOM2_313025"/>
<name>A0A086KI35_TOXGO</name>
<sequence>MSRVSQQFSHKGKGNLRAPGGRTGRGTAAENEEKQQHPRSAKTEGRSRGTPEECKAFSKWYETTDTSEGAANRGSMPGDEAQAASSKYRKKVMERSYTVQRGLEATTAARFPTKGRRL</sequence>
<evidence type="ECO:0000313" key="3">
    <source>
        <dbReference type="Proteomes" id="UP000028837"/>
    </source>
</evidence>
<feature type="region of interest" description="Disordered" evidence="1">
    <location>
        <begin position="1"/>
        <end position="95"/>
    </location>
</feature>
<dbReference type="OrthoDB" id="10342302at2759"/>
<proteinExistence type="predicted"/>
<feature type="compositionally biased region" description="Basic and acidic residues" evidence="1">
    <location>
        <begin position="31"/>
        <end position="56"/>
    </location>
</feature>
<organism evidence="2 3">
    <name type="scientific">Toxoplasma gondii GAB2-2007-GAL-DOM2</name>
    <dbReference type="NCBI Taxonomy" id="1130820"/>
    <lineage>
        <taxon>Eukaryota</taxon>
        <taxon>Sar</taxon>
        <taxon>Alveolata</taxon>
        <taxon>Apicomplexa</taxon>
        <taxon>Conoidasida</taxon>
        <taxon>Coccidia</taxon>
        <taxon>Eucoccidiorida</taxon>
        <taxon>Eimeriorina</taxon>
        <taxon>Sarcocystidae</taxon>
        <taxon>Toxoplasma</taxon>
    </lineage>
</organism>
<dbReference type="EMBL" id="AHZU02000459">
    <property type="protein sequence ID" value="KFG44053.1"/>
    <property type="molecule type" value="Genomic_DNA"/>
</dbReference>